<name>A0A9P9BVB2_9PEZI</name>
<gene>
    <name evidence="1" type="ORF">B0I36DRAFT_4918</name>
</gene>
<organism evidence="1 2">
    <name type="scientific">Microdochium trichocladiopsis</name>
    <dbReference type="NCBI Taxonomy" id="1682393"/>
    <lineage>
        <taxon>Eukaryota</taxon>
        <taxon>Fungi</taxon>
        <taxon>Dikarya</taxon>
        <taxon>Ascomycota</taxon>
        <taxon>Pezizomycotina</taxon>
        <taxon>Sordariomycetes</taxon>
        <taxon>Xylariomycetidae</taxon>
        <taxon>Xylariales</taxon>
        <taxon>Microdochiaceae</taxon>
        <taxon>Microdochium</taxon>
    </lineage>
</organism>
<sequence length="185" mass="20123">MFGPGGALRGCDSHDPDAMLSTTQPESWRGYILYSQGISVLRSRNRPELISRAQIGGAERRLGMFASRQKSRAIHGVCSTRSKSRVIYSSSESLSSLDSLSCCSSPSTGKGSWLPLPWRASCALSSRSCSILRSCSCLFMGLFFLLLVPPDFMKPSGSGDSCCFANSGFFSRLARMCGCARWMRS</sequence>
<dbReference type="RefSeq" id="XP_046018118.1">
    <property type="nucleotide sequence ID" value="XM_046162957.1"/>
</dbReference>
<accession>A0A9P9BVB2</accession>
<evidence type="ECO:0000313" key="2">
    <source>
        <dbReference type="Proteomes" id="UP000756346"/>
    </source>
</evidence>
<protein>
    <submittedName>
        <fullName evidence="1">Uncharacterized protein</fullName>
    </submittedName>
</protein>
<dbReference type="AlphaFoldDB" id="A0A9P9BVB2"/>
<evidence type="ECO:0000313" key="1">
    <source>
        <dbReference type="EMBL" id="KAH7040063.1"/>
    </source>
</evidence>
<comment type="caution">
    <text evidence="1">The sequence shown here is derived from an EMBL/GenBank/DDBJ whole genome shotgun (WGS) entry which is preliminary data.</text>
</comment>
<proteinExistence type="predicted"/>
<dbReference type="Proteomes" id="UP000756346">
    <property type="component" value="Unassembled WGS sequence"/>
</dbReference>
<keyword evidence="2" id="KW-1185">Reference proteome</keyword>
<dbReference type="GeneID" id="70192503"/>
<reference evidence="1" key="1">
    <citation type="journal article" date="2021" name="Nat. Commun.">
        <title>Genetic determinants of endophytism in the Arabidopsis root mycobiome.</title>
        <authorList>
            <person name="Mesny F."/>
            <person name="Miyauchi S."/>
            <person name="Thiergart T."/>
            <person name="Pickel B."/>
            <person name="Atanasova L."/>
            <person name="Karlsson M."/>
            <person name="Huettel B."/>
            <person name="Barry K.W."/>
            <person name="Haridas S."/>
            <person name="Chen C."/>
            <person name="Bauer D."/>
            <person name="Andreopoulos W."/>
            <person name="Pangilinan J."/>
            <person name="LaButti K."/>
            <person name="Riley R."/>
            <person name="Lipzen A."/>
            <person name="Clum A."/>
            <person name="Drula E."/>
            <person name="Henrissat B."/>
            <person name="Kohler A."/>
            <person name="Grigoriev I.V."/>
            <person name="Martin F.M."/>
            <person name="Hacquard S."/>
        </authorList>
    </citation>
    <scope>NUCLEOTIDE SEQUENCE</scope>
    <source>
        <strain evidence="1">MPI-CAGE-CH-0230</strain>
    </source>
</reference>
<dbReference type="EMBL" id="JAGTJQ010000001">
    <property type="protein sequence ID" value="KAH7040063.1"/>
    <property type="molecule type" value="Genomic_DNA"/>
</dbReference>